<dbReference type="AlphaFoldDB" id="A0A222YD78"/>
<evidence type="ECO:0000313" key="3">
    <source>
        <dbReference type="Proteomes" id="UP000469952"/>
    </source>
</evidence>
<keyword evidence="1" id="KW-0812">Transmembrane</keyword>
<proteinExistence type="predicted"/>
<organism evidence="2 3">
    <name type="scientific">Leuconostoc mesenteroides</name>
    <dbReference type="NCBI Taxonomy" id="1245"/>
    <lineage>
        <taxon>Bacteria</taxon>
        <taxon>Bacillati</taxon>
        <taxon>Bacillota</taxon>
        <taxon>Bacilli</taxon>
        <taxon>Lactobacillales</taxon>
        <taxon>Lactobacillaceae</taxon>
        <taxon>Leuconostoc</taxon>
    </lineage>
</organism>
<dbReference type="EMBL" id="WIPA01000007">
    <property type="protein sequence ID" value="MQR26826.1"/>
    <property type="molecule type" value="Genomic_DNA"/>
</dbReference>
<comment type="caution">
    <text evidence="2">The sequence shown here is derived from an EMBL/GenBank/DDBJ whole genome shotgun (WGS) entry which is preliminary data.</text>
</comment>
<keyword evidence="1" id="KW-1133">Transmembrane helix</keyword>
<reference evidence="2 3" key="1">
    <citation type="submission" date="2019-10" db="EMBL/GenBank/DDBJ databases">
        <title>WGS of Leuconostoc mesenteroides.</title>
        <authorList>
            <person name="Melo Bolivar J."/>
            <person name="Marino-Ramirez L."/>
            <person name="Villamil Diaz L.M."/>
        </authorList>
    </citation>
    <scope>NUCLEOTIDE SEQUENCE [LARGE SCALE GENOMIC DNA]</scope>
    <source>
        <strain evidence="2 3">M11</strain>
    </source>
</reference>
<name>A0A222YD78_LEUME</name>
<protein>
    <submittedName>
        <fullName evidence="2">Class IIb bacteriocin, lactobin A/cerein 7B family</fullName>
    </submittedName>
</protein>
<evidence type="ECO:0000313" key="2">
    <source>
        <dbReference type="EMBL" id="MQR26826.1"/>
    </source>
</evidence>
<dbReference type="RefSeq" id="WP_010287277.1">
    <property type="nucleotide sequence ID" value="NZ_BCMO01000016.1"/>
</dbReference>
<dbReference type="OMA" id="IWAIWGA"/>
<evidence type="ECO:0000256" key="1">
    <source>
        <dbReference type="SAM" id="Phobius"/>
    </source>
</evidence>
<keyword evidence="1" id="KW-0472">Membrane</keyword>
<dbReference type="NCBIfam" id="TIGR03949">
    <property type="entry name" value="bact_IIb_cerein"/>
    <property type="match status" value="1"/>
</dbReference>
<sequence>MHKNDLINFSNFSQLDEYQLASVDGGFIPVAVWALWAGAGAAGFSGGIAVGLNRVNRNN</sequence>
<dbReference type="GeneID" id="29576591"/>
<accession>A0A222YD78</accession>
<gene>
    <name evidence="2" type="ORF">GFV13_06000</name>
</gene>
<dbReference type="Proteomes" id="UP000469952">
    <property type="component" value="Unassembled WGS sequence"/>
</dbReference>
<dbReference type="InterPro" id="IPR023991">
    <property type="entry name" value="Bacteriocin_IIb_lactobn/cerein"/>
</dbReference>
<feature type="transmembrane region" description="Helical" evidence="1">
    <location>
        <begin position="30"/>
        <end position="52"/>
    </location>
</feature>